<name>A0A7E4VZE7_PANRE</name>
<dbReference type="Proteomes" id="UP000492821">
    <property type="component" value="Unassembled WGS sequence"/>
</dbReference>
<dbReference type="WBParaSite" id="Pan_g4763.t1">
    <property type="protein sequence ID" value="Pan_g4763.t1"/>
    <property type="gene ID" value="Pan_g4763"/>
</dbReference>
<keyword evidence="1" id="KW-1185">Reference proteome</keyword>
<organism evidence="1 2">
    <name type="scientific">Panagrellus redivivus</name>
    <name type="common">Microworm</name>
    <dbReference type="NCBI Taxonomy" id="6233"/>
    <lineage>
        <taxon>Eukaryota</taxon>
        <taxon>Metazoa</taxon>
        <taxon>Ecdysozoa</taxon>
        <taxon>Nematoda</taxon>
        <taxon>Chromadorea</taxon>
        <taxon>Rhabditida</taxon>
        <taxon>Tylenchina</taxon>
        <taxon>Panagrolaimomorpha</taxon>
        <taxon>Panagrolaimoidea</taxon>
        <taxon>Panagrolaimidae</taxon>
        <taxon>Panagrellus</taxon>
    </lineage>
</organism>
<dbReference type="AlphaFoldDB" id="A0A7E4VZE7"/>
<evidence type="ECO:0000313" key="1">
    <source>
        <dbReference type="Proteomes" id="UP000492821"/>
    </source>
</evidence>
<reference evidence="1" key="1">
    <citation type="journal article" date="2013" name="Genetics">
        <title>The draft genome and transcriptome of Panagrellus redivivus are shaped by the harsh demands of a free-living lifestyle.</title>
        <authorList>
            <person name="Srinivasan J."/>
            <person name="Dillman A.R."/>
            <person name="Macchietto M.G."/>
            <person name="Heikkinen L."/>
            <person name="Lakso M."/>
            <person name="Fracchia K.M."/>
            <person name="Antoshechkin I."/>
            <person name="Mortazavi A."/>
            <person name="Wong G."/>
            <person name="Sternberg P.W."/>
        </authorList>
    </citation>
    <scope>NUCLEOTIDE SEQUENCE [LARGE SCALE GENOMIC DNA]</scope>
    <source>
        <strain evidence="1">MT8872</strain>
    </source>
</reference>
<proteinExistence type="predicted"/>
<sequence>MAKVKNMEEGALVRPCSAFDVMGNAYLAASSKDRLLVQQKAEPLLRCSSCHMTLLTVPEIIAHDCKSNQKKRVILSYAPVFMDNLNRALLRIDETRDAKDSLLKAECLGTAK</sequence>
<reference evidence="2" key="2">
    <citation type="submission" date="2020-10" db="UniProtKB">
        <authorList>
            <consortium name="WormBaseParasite"/>
        </authorList>
    </citation>
    <scope>IDENTIFICATION</scope>
</reference>
<accession>A0A7E4VZE7</accession>
<evidence type="ECO:0000313" key="2">
    <source>
        <dbReference type="WBParaSite" id="Pan_g4763.t1"/>
    </source>
</evidence>
<protein>
    <submittedName>
        <fullName evidence="2">CMP/dCMP-type deaminase domain-containing protein</fullName>
    </submittedName>
</protein>